<feature type="region of interest" description="Disordered" evidence="1">
    <location>
        <begin position="167"/>
        <end position="191"/>
    </location>
</feature>
<dbReference type="InterPro" id="IPR013103">
    <property type="entry name" value="RVT_2"/>
</dbReference>
<protein>
    <recommendedName>
        <fullName evidence="2">Reverse transcriptase Ty1/copia-type domain-containing protein</fullName>
    </recommendedName>
</protein>
<feature type="region of interest" description="Disordered" evidence="1">
    <location>
        <begin position="1"/>
        <end position="27"/>
    </location>
</feature>
<gene>
    <name evidence="3" type="ORF">CRG98_012783</name>
</gene>
<dbReference type="SUPFAM" id="SSF56672">
    <property type="entry name" value="DNA/RNA polymerases"/>
    <property type="match status" value="1"/>
</dbReference>
<reference evidence="3 4" key="1">
    <citation type="submission" date="2017-11" db="EMBL/GenBank/DDBJ databases">
        <title>De-novo sequencing of pomegranate (Punica granatum L.) genome.</title>
        <authorList>
            <person name="Akparov Z."/>
            <person name="Amiraslanov A."/>
            <person name="Hajiyeva S."/>
            <person name="Abbasov M."/>
            <person name="Kaur K."/>
            <person name="Hamwieh A."/>
            <person name="Solovyev V."/>
            <person name="Salamov A."/>
            <person name="Braich B."/>
            <person name="Kosarev P."/>
            <person name="Mahmoud A."/>
            <person name="Hajiyev E."/>
            <person name="Babayeva S."/>
            <person name="Izzatullayeva V."/>
            <person name="Mammadov A."/>
            <person name="Mammadov A."/>
            <person name="Sharifova S."/>
            <person name="Ojaghi J."/>
            <person name="Eynullazada K."/>
            <person name="Bayramov B."/>
            <person name="Abdulazimova A."/>
            <person name="Shahmuradov I."/>
        </authorList>
    </citation>
    <scope>NUCLEOTIDE SEQUENCE [LARGE SCALE GENOMIC DNA]</scope>
    <source>
        <strain evidence="4">cv. AG2017</strain>
        <tissue evidence="3">Leaf</tissue>
    </source>
</reference>
<feature type="compositionally biased region" description="Polar residues" evidence="1">
    <location>
        <begin position="167"/>
        <end position="182"/>
    </location>
</feature>
<dbReference type="InterPro" id="IPR043502">
    <property type="entry name" value="DNA/RNA_pol_sf"/>
</dbReference>
<evidence type="ECO:0000259" key="2">
    <source>
        <dbReference type="Pfam" id="PF07727"/>
    </source>
</evidence>
<keyword evidence="4" id="KW-1185">Reference proteome</keyword>
<organism evidence="3 4">
    <name type="scientific">Punica granatum</name>
    <name type="common">Pomegranate</name>
    <dbReference type="NCBI Taxonomy" id="22663"/>
    <lineage>
        <taxon>Eukaryota</taxon>
        <taxon>Viridiplantae</taxon>
        <taxon>Streptophyta</taxon>
        <taxon>Embryophyta</taxon>
        <taxon>Tracheophyta</taxon>
        <taxon>Spermatophyta</taxon>
        <taxon>Magnoliopsida</taxon>
        <taxon>eudicotyledons</taxon>
        <taxon>Gunneridae</taxon>
        <taxon>Pentapetalae</taxon>
        <taxon>rosids</taxon>
        <taxon>malvids</taxon>
        <taxon>Myrtales</taxon>
        <taxon>Lythraceae</taxon>
        <taxon>Punica</taxon>
    </lineage>
</organism>
<dbReference type="EMBL" id="PGOL01000657">
    <property type="protein sequence ID" value="PKI66777.1"/>
    <property type="molecule type" value="Genomic_DNA"/>
</dbReference>
<comment type="caution">
    <text evidence="3">The sequence shown here is derived from an EMBL/GenBank/DDBJ whole genome shotgun (WGS) entry which is preliminary data.</text>
</comment>
<dbReference type="Pfam" id="PF07727">
    <property type="entry name" value="RVT_2"/>
    <property type="match status" value="1"/>
</dbReference>
<evidence type="ECO:0000313" key="3">
    <source>
        <dbReference type="EMBL" id="PKI66777.1"/>
    </source>
</evidence>
<dbReference type="Proteomes" id="UP000233551">
    <property type="component" value="Unassembled WGS sequence"/>
</dbReference>
<sequence length="390" mass="43855">MSSAAKSEPRVSVPPRPSREDEPGSRSIVDGCPQSLYSLNLLMRCCLVTLLIIVISGYLDVSAFHICVLIPVTNWSLDHSLAFFMSFPFRIGVPISVEFGMTSSGSASAIGTLSFDLSTSFTNSSETTNIPIPPDVLHNIPTTSTTLIDVAPEDIDQSTGMVASVEDTSVPTNPEETVQTSLVPPVPQNTDRMARKHSQWRIAMQEEYQALLQNDTWDLVPPKPTQNIVGCKWMYRIKQKADGTIDRYKARLVAKGFNQREGVDYEETFSPVIKHVTICTILSIAVSLQWPVRKLDVKNAFLHWHLFEEVYMSQPSGFIDPSRPHHVCHLKRFLYGLKQAPRAWFQCLSNFLFKIEFRDSKADSSLFILQHLTYAIFLLDLFPIGENLET</sequence>
<evidence type="ECO:0000313" key="4">
    <source>
        <dbReference type="Proteomes" id="UP000233551"/>
    </source>
</evidence>
<evidence type="ECO:0000256" key="1">
    <source>
        <dbReference type="SAM" id="MobiDB-lite"/>
    </source>
</evidence>
<dbReference type="STRING" id="22663.A0A2I0KE32"/>
<dbReference type="AlphaFoldDB" id="A0A2I0KE32"/>
<name>A0A2I0KE32_PUNGR</name>
<feature type="domain" description="Reverse transcriptase Ty1/copia-type" evidence="2">
    <location>
        <begin position="214"/>
        <end position="387"/>
    </location>
</feature>
<proteinExistence type="predicted"/>
<accession>A0A2I0KE32</accession>